<name>A0A645FWZ9_9ZZZZ</name>
<protein>
    <submittedName>
        <fullName evidence="2">Electron transport complex subunit RnfC</fullName>
    </submittedName>
</protein>
<gene>
    <name evidence="2" type="primary">rnfC_22</name>
    <name evidence="2" type="ORF">SDC9_163783</name>
</gene>
<evidence type="ECO:0000313" key="2">
    <source>
        <dbReference type="EMBL" id="MPN16443.1"/>
    </source>
</evidence>
<feature type="domain" description="4Fe-4S ferredoxin-type" evidence="1">
    <location>
        <begin position="45"/>
        <end position="69"/>
    </location>
</feature>
<dbReference type="InterPro" id="IPR010208">
    <property type="entry name" value="Ion_transpt_RnfC/RsxC"/>
</dbReference>
<dbReference type="InterPro" id="IPR017896">
    <property type="entry name" value="4Fe4S_Fe-S-bd"/>
</dbReference>
<organism evidence="2">
    <name type="scientific">bioreactor metagenome</name>
    <dbReference type="NCBI Taxonomy" id="1076179"/>
    <lineage>
        <taxon>unclassified sequences</taxon>
        <taxon>metagenomes</taxon>
        <taxon>ecological metagenomes</taxon>
    </lineage>
</organism>
<dbReference type="Gene3D" id="3.30.70.20">
    <property type="match status" value="1"/>
</dbReference>
<dbReference type="GO" id="GO:0051539">
    <property type="term" value="F:4 iron, 4 sulfur cluster binding"/>
    <property type="evidence" value="ECO:0007669"/>
    <property type="project" value="InterPro"/>
</dbReference>
<dbReference type="GO" id="GO:0009055">
    <property type="term" value="F:electron transfer activity"/>
    <property type="evidence" value="ECO:0007669"/>
    <property type="project" value="InterPro"/>
</dbReference>
<feature type="domain" description="4Fe-4S ferredoxin-type" evidence="1">
    <location>
        <begin position="83"/>
        <end position="115"/>
    </location>
</feature>
<comment type="caution">
    <text evidence="2">The sequence shown here is derived from an EMBL/GenBank/DDBJ whole genome shotgun (WGS) entry which is preliminary data.</text>
</comment>
<dbReference type="AlphaFoldDB" id="A0A645FWZ9"/>
<dbReference type="InterPro" id="IPR017900">
    <property type="entry name" value="4Fe4S_Fe_S_CS"/>
</dbReference>
<dbReference type="PANTHER" id="PTHR43034">
    <property type="entry name" value="ION-TRANSLOCATING OXIDOREDUCTASE COMPLEX SUBUNIT C"/>
    <property type="match status" value="1"/>
</dbReference>
<dbReference type="PROSITE" id="PS00198">
    <property type="entry name" value="4FE4S_FER_1"/>
    <property type="match status" value="1"/>
</dbReference>
<reference evidence="2" key="1">
    <citation type="submission" date="2019-08" db="EMBL/GenBank/DDBJ databases">
        <authorList>
            <person name="Kucharzyk K."/>
            <person name="Murdoch R.W."/>
            <person name="Higgins S."/>
            <person name="Loffler F."/>
        </authorList>
    </citation>
    <scope>NUCLEOTIDE SEQUENCE</scope>
</reference>
<accession>A0A645FWZ9</accession>
<sequence>MLAFCGGTKGDLGEVITGGPMMGVLIEDTSFPILKQNNGVLALPRNEVLLPEVQPCIHCGRCIDCCPVGLSPCVIAAGVDANDPQEVDRLQVDTCMECGCCTYVCPAKRPVTETMRRAKVLQKKAKKGARGK</sequence>
<proteinExistence type="predicted"/>
<dbReference type="PROSITE" id="PS51379">
    <property type="entry name" value="4FE4S_FER_2"/>
    <property type="match status" value="2"/>
</dbReference>
<evidence type="ECO:0000259" key="1">
    <source>
        <dbReference type="PROSITE" id="PS51379"/>
    </source>
</evidence>
<dbReference type="PANTHER" id="PTHR43034:SF2">
    <property type="entry name" value="ION-TRANSLOCATING OXIDOREDUCTASE COMPLEX SUBUNIT C"/>
    <property type="match status" value="1"/>
</dbReference>
<dbReference type="EMBL" id="VSSQ01063393">
    <property type="protein sequence ID" value="MPN16443.1"/>
    <property type="molecule type" value="Genomic_DNA"/>
</dbReference>
<dbReference type="SUPFAM" id="SSF46548">
    <property type="entry name" value="alpha-helical ferredoxin"/>
    <property type="match status" value="1"/>
</dbReference>
<dbReference type="GO" id="GO:0016020">
    <property type="term" value="C:membrane"/>
    <property type="evidence" value="ECO:0007669"/>
    <property type="project" value="InterPro"/>
</dbReference>